<gene>
    <name evidence="1" type="ORF">PQO05_13870</name>
</gene>
<protein>
    <recommendedName>
        <fullName evidence="3">EcsC family protein</fullName>
    </recommendedName>
</protein>
<evidence type="ECO:0000313" key="2">
    <source>
        <dbReference type="Proteomes" id="UP001216139"/>
    </source>
</evidence>
<evidence type="ECO:0000313" key="1">
    <source>
        <dbReference type="EMBL" id="WCT15021.1"/>
    </source>
</evidence>
<sequence>MRKITFPQIKFDKLKAGFKNSFDRLSKGGFEKIFDQIDQLSIKRGVDQMGIDKFINQCALLAAGSGVVTGAGGISTTLIGVPLDMINLITQQFRVTLAINYYNRGDYRIPFDEFIKIIATSLKVDTGVTVTKTIMEEVAEKLLVNIGSKTAERLVPVVGAIIGGSANYLFIKRMAASVKEMHAVVIEIK</sequence>
<evidence type="ECO:0008006" key="3">
    <source>
        <dbReference type="Google" id="ProtNLM"/>
    </source>
</evidence>
<dbReference type="RefSeq" id="WP_273633513.1">
    <property type="nucleotide sequence ID" value="NZ_CP117167.1"/>
</dbReference>
<organism evidence="1 2">
    <name type="scientific">Mucilaginibacter jinjuensis</name>
    <dbReference type="NCBI Taxonomy" id="1176721"/>
    <lineage>
        <taxon>Bacteria</taxon>
        <taxon>Pseudomonadati</taxon>
        <taxon>Bacteroidota</taxon>
        <taxon>Sphingobacteriia</taxon>
        <taxon>Sphingobacteriales</taxon>
        <taxon>Sphingobacteriaceae</taxon>
        <taxon>Mucilaginibacter</taxon>
    </lineage>
</organism>
<keyword evidence="2" id="KW-1185">Reference proteome</keyword>
<name>A0ABY7TG03_9SPHI</name>
<reference evidence="1 2" key="1">
    <citation type="submission" date="2023-02" db="EMBL/GenBank/DDBJ databases">
        <title>Genome sequence of Mucilaginibacter jinjuensis strain KACC 16571.</title>
        <authorList>
            <person name="Kim S."/>
            <person name="Heo J."/>
            <person name="Kwon S.-W."/>
        </authorList>
    </citation>
    <scope>NUCLEOTIDE SEQUENCE [LARGE SCALE GENOMIC DNA]</scope>
    <source>
        <strain evidence="1 2">KACC 16571</strain>
    </source>
</reference>
<proteinExistence type="predicted"/>
<dbReference type="EMBL" id="CP117167">
    <property type="protein sequence ID" value="WCT15021.1"/>
    <property type="molecule type" value="Genomic_DNA"/>
</dbReference>
<accession>A0ABY7TG03</accession>
<dbReference type="Proteomes" id="UP001216139">
    <property type="component" value="Chromosome"/>
</dbReference>